<sequence length="256" mass="29189">EAERDANRLEASDGTTSEEDGNPLVQDRLVDYVDECKLNTDKVQDFDVAIVSFMTHMYMLGYDAGIGQKLIATVVFFQPRFGKLGDLSLPRTWRAARGWAKLDPPRSRQPLTLPTVAGLAALLAYEGHLYMAIWTIIAFCTYLRPGSMMQLTRGSLVPPTVKVDTMWRVLAHRSDLHQVSKVGTQDDTILWDTQGFEWMGKVLQILAVGKRNECLWHFTYPELVREIRKQGMMMKDYALLPLALRCWLEEQVHALK</sequence>
<feature type="region of interest" description="Disordered" evidence="1">
    <location>
        <begin position="1"/>
        <end position="23"/>
    </location>
</feature>
<accession>A0ABN9PNV5</accession>
<keyword evidence="4" id="KW-1185">Reference proteome</keyword>
<evidence type="ECO:0008006" key="5">
    <source>
        <dbReference type="Google" id="ProtNLM"/>
    </source>
</evidence>
<comment type="caution">
    <text evidence="3">The sequence shown here is derived from an EMBL/GenBank/DDBJ whole genome shotgun (WGS) entry which is preliminary data.</text>
</comment>
<keyword evidence="2" id="KW-1133">Transmembrane helix</keyword>
<evidence type="ECO:0000313" key="4">
    <source>
        <dbReference type="Proteomes" id="UP001189429"/>
    </source>
</evidence>
<feature type="non-terminal residue" evidence="3">
    <location>
        <position position="256"/>
    </location>
</feature>
<keyword evidence="2" id="KW-0812">Transmembrane</keyword>
<dbReference type="Proteomes" id="UP001189429">
    <property type="component" value="Unassembled WGS sequence"/>
</dbReference>
<feature type="transmembrane region" description="Helical" evidence="2">
    <location>
        <begin position="116"/>
        <end position="143"/>
    </location>
</feature>
<evidence type="ECO:0000313" key="3">
    <source>
        <dbReference type="EMBL" id="CAK0793960.1"/>
    </source>
</evidence>
<proteinExistence type="predicted"/>
<dbReference type="EMBL" id="CAUYUJ010001060">
    <property type="protein sequence ID" value="CAK0793960.1"/>
    <property type="molecule type" value="Genomic_DNA"/>
</dbReference>
<evidence type="ECO:0000256" key="2">
    <source>
        <dbReference type="SAM" id="Phobius"/>
    </source>
</evidence>
<keyword evidence="2" id="KW-0472">Membrane</keyword>
<protein>
    <recommendedName>
        <fullName evidence="5">Autophagy-related protein 9</fullName>
    </recommendedName>
</protein>
<reference evidence="3" key="1">
    <citation type="submission" date="2023-10" db="EMBL/GenBank/DDBJ databases">
        <authorList>
            <person name="Chen Y."/>
            <person name="Shah S."/>
            <person name="Dougan E. K."/>
            <person name="Thang M."/>
            <person name="Chan C."/>
        </authorList>
    </citation>
    <scope>NUCLEOTIDE SEQUENCE [LARGE SCALE GENOMIC DNA]</scope>
</reference>
<name>A0ABN9PNV5_9DINO</name>
<organism evidence="3 4">
    <name type="scientific">Prorocentrum cordatum</name>
    <dbReference type="NCBI Taxonomy" id="2364126"/>
    <lineage>
        <taxon>Eukaryota</taxon>
        <taxon>Sar</taxon>
        <taxon>Alveolata</taxon>
        <taxon>Dinophyceae</taxon>
        <taxon>Prorocentrales</taxon>
        <taxon>Prorocentraceae</taxon>
        <taxon>Prorocentrum</taxon>
    </lineage>
</organism>
<feature type="non-terminal residue" evidence="3">
    <location>
        <position position="1"/>
    </location>
</feature>
<gene>
    <name evidence="3" type="ORF">PCOR1329_LOCUS4091</name>
</gene>
<feature type="compositionally biased region" description="Basic and acidic residues" evidence="1">
    <location>
        <begin position="1"/>
        <end position="11"/>
    </location>
</feature>
<evidence type="ECO:0000256" key="1">
    <source>
        <dbReference type="SAM" id="MobiDB-lite"/>
    </source>
</evidence>